<feature type="signal peptide" evidence="1">
    <location>
        <begin position="1"/>
        <end position="21"/>
    </location>
</feature>
<dbReference type="RefSeq" id="WP_045033161.1">
    <property type="nucleotide sequence ID" value="NZ_JRHC01000006.1"/>
</dbReference>
<comment type="caution">
    <text evidence="2">The sequence shown here is derived from an EMBL/GenBank/DDBJ whole genome shotgun (WGS) entry which is preliminary data.</text>
</comment>
<keyword evidence="1" id="KW-0732">Signal</keyword>
<dbReference type="STRING" id="1544798.LH29_21555"/>
<dbReference type="EMBL" id="JRHC01000006">
    <property type="protein sequence ID" value="KJF42371.1"/>
    <property type="molecule type" value="Genomic_DNA"/>
</dbReference>
<dbReference type="AlphaFoldDB" id="A0A0D8J786"/>
<dbReference type="Proteomes" id="UP000032544">
    <property type="component" value="Unassembled WGS sequence"/>
</dbReference>
<evidence type="ECO:0000313" key="3">
    <source>
        <dbReference type="Proteomes" id="UP000032544"/>
    </source>
</evidence>
<accession>A0A0D8J786</accession>
<dbReference type="OrthoDB" id="823957at2"/>
<keyword evidence="3" id="KW-1185">Reference proteome</keyword>
<proteinExistence type="predicted"/>
<evidence type="ECO:0000313" key="2">
    <source>
        <dbReference type="EMBL" id="KJF42371.1"/>
    </source>
</evidence>
<gene>
    <name evidence="2" type="ORF">LH29_21555</name>
</gene>
<evidence type="ECO:0000256" key="1">
    <source>
        <dbReference type="SAM" id="SignalP"/>
    </source>
</evidence>
<organism evidence="2 3">
    <name type="scientific">Draconibacterium sediminis</name>
    <dbReference type="NCBI Taxonomy" id="1544798"/>
    <lineage>
        <taxon>Bacteria</taxon>
        <taxon>Pseudomonadati</taxon>
        <taxon>Bacteroidota</taxon>
        <taxon>Bacteroidia</taxon>
        <taxon>Marinilabiliales</taxon>
        <taxon>Prolixibacteraceae</taxon>
        <taxon>Draconibacterium</taxon>
    </lineage>
</organism>
<reference evidence="2 3" key="1">
    <citation type="submission" date="2014-09" db="EMBL/GenBank/DDBJ databases">
        <title>Draft Genome Sequence of Draconibacterium sp. JN14CK-3.</title>
        <authorList>
            <person name="Dong C."/>
            <person name="Lai Q."/>
            <person name="Shao Z."/>
        </authorList>
    </citation>
    <scope>NUCLEOTIDE SEQUENCE [LARGE SCALE GENOMIC DNA]</scope>
    <source>
        <strain evidence="2 3">JN14CK-3</strain>
    </source>
</reference>
<evidence type="ECO:0008006" key="4">
    <source>
        <dbReference type="Google" id="ProtNLM"/>
    </source>
</evidence>
<sequence>MKKLVYMAVLTLLSAAGIFWSCQKDETLTNPEEGVMLKKAKIAEAEDLVTWDPEICAGVEHEFIIDTEVGTNVQVQQLADGEWIQVFQMSKTTDDPQKFYLTFETEGEYELRFKVGSGGYSYQTLIVENCEMCDDASFSYQTENNLDIVFSYNHNDEAEITIVFTFPQVENLELNDEENYEAPDGKVYSVNNPKNQTVFTWTGEISCKASEPTTFEFSFVPDCGSGNAKDEQAVIWTDTKIIAIDGEQVITTEDDPSTPDIDETVIGYSIKGDLSNIVYTGCSN</sequence>
<feature type="chain" id="PRO_5002330931" description="GOLD domain-containing protein" evidence="1">
    <location>
        <begin position="22"/>
        <end position="284"/>
    </location>
</feature>
<name>A0A0D8J786_9BACT</name>
<protein>
    <recommendedName>
        <fullName evidence="4">GOLD domain-containing protein</fullName>
    </recommendedName>
</protein>